<evidence type="ECO:0000256" key="7">
    <source>
        <dbReference type="ARBA" id="ARBA00023268"/>
    </source>
</evidence>
<comment type="pathway">
    <text evidence="1 9">Nucleotide-sugar biosynthesis; GDP-L-fucose biosynthesis via de novo pathway; GDP-L-fucose from GDP-alpha-D-mannose: step 2/2.</text>
</comment>
<dbReference type="RefSeq" id="WP_070965573.1">
    <property type="nucleotide sequence ID" value="NZ_CP017715.1"/>
</dbReference>
<feature type="binding site" evidence="9">
    <location>
        <position position="142"/>
    </location>
    <ligand>
        <name>NADP(+)</name>
        <dbReference type="ChEBI" id="CHEBI:58349"/>
    </ligand>
</feature>
<dbReference type="GO" id="GO:0016853">
    <property type="term" value="F:isomerase activity"/>
    <property type="evidence" value="ECO:0007669"/>
    <property type="project" value="UniProtKB-KW"/>
</dbReference>
<evidence type="ECO:0000256" key="2">
    <source>
        <dbReference type="ARBA" id="ARBA00005959"/>
    </source>
</evidence>
<dbReference type="PANTHER" id="PTHR43238">
    <property type="entry name" value="GDP-L-FUCOSE SYNTHASE"/>
    <property type="match status" value="1"/>
</dbReference>
<evidence type="ECO:0000256" key="5">
    <source>
        <dbReference type="ARBA" id="ARBA00023002"/>
    </source>
</evidence>
<evidence type="ECO:0000259" key="10">
    <source>
        <dbReference type="Pfam" id="PF01370"/>
    </source>
</evidence>
<dbReference type="GO" id="GO:0070401">
    <property type="term" value="F:NADP+ binding"/>
    <property type="evidence" value="ECO:0007669"/>
    <property type="project" value="UniProtKB-UniRule"/>
</dbReference>
<feature type="binding site" evidence="9">
    <location>
        <begin position="12"/>
        <end position="18"/>
    </location>
    <ligand>
        <name>NADP(+)</name>
        <dbReference type="ChEBI" id="CHEBI:58349"/>
    </ligand>
</feature>
<dbReference type="Gene3D" id="3.40.50.720">
    <property type="entry name" value="NAD(P)-binding Rossmann-like Domain"/>
    <property type="match status" value="1"/>
</dbReference>
<keyword evidence="4 9" id="KW-0521">NADP</keyword>
<feature type="binding site" evidence="9">
    <location>
        <position position="189"/>
    </location>
    <ligand>
        <name>substrate</name>
    </ligand>
</feature>
<evidence type="ECO:0000256" key="6">
    <source>
        <dbReference type="ARBA" id="ARBA00023235"/>
    </source>
</evidence>
<dbReference type="UniPathway" id="UPA00128">
    <property type="reaction ID" value="UER00191"/>
</dbReference>
<dbReference type="EMBL" id="CP017715">
    <property type="protein sequence ID" value="AOY87138.1"/>
    <property type="molecule type" value="Genomic_DNA"/>
</dbReference>
<evidence type="ECO:0000313" key="11">
    <source>
        <dbReference type="EMBL" id="AOY87138.1"/>
    </source>
</evidence>
<dbReference type="EC" id="1.1.1.271" evidence="3 9"/>
<dbReference type="InterPro" id="IPR036291">
    <property type="entry name" value="NAD(P)-bd_dom_sf"/>
</dbReference>
<dbReference type="AlphaFoldDB" id="A0A1D9GHL7"/>
<dbReference type="PANTHER" id="PTHR43238:SF1">
    <property type="entry name" value="GDP-L-FUCOSE SYNTHASE"/>
    <property type="match status" value="1"/>
</dbReference>
<comment type="catalytic activity">
    <reaction evidence="8 9">
        <text>GDP-beta-L-fucose + NADP(+) = GDP-4-dehydro-alpha-D-rhamnose + NADPH + H(+)</text>
        <dbReference type="Rhea" id="RHEA:18885"/>
        <dbReference type="ChEBI" id="CHEBI:15378"/>
        <dbReference type="ChEBI" id="CHEBI:57273"/>
        <dbReference type="ChEBI" id="CHEBI:57783"/>
        <dbReference type="ChEBI" id="CHEBI:57964"/>
        <dbReference type="ChEBI" id="CHEBI:58349"/>
        <dbReference type="EC" id="1.1.1.271"/>
    </reaction>
</comment>
<dbReference type="GO" id="GO:0050577">
    <property type="term" value="F:GDP-L-fucose synthase activity"/>
    <property type="evidence" value="ECO:0007669"/>
    <property type="project" value="UniProtKB-UniRule"/>
</dbReference>
<keyword evidence="6 9" id="KW-0413">Isomerase</keyword>
<dbReference type="CDD" id="cd05239">
    <property type="entry name" value="GDP_FS_SDR_e"/>
    <property type="match status" value="1"/>
</dbReference>
<dbReference type="OrthoDB" id="9811425at2"/>
<feature type="binding site" evidence="9">
    <location>
        <position position="181"/>
    </location>
    <ligand>
        <name>NADP(+)</name>
        <dbReference type="ChEBI" id="CHEBI:58349"/>
    </ligand>
</feature>
<evidence type="ECO:0000313" key="12">
    <source>
        <dbReference type="Proteomes" id="UP000177445"/>
    </source>
</evidence>
<dbReference type="GO" id="GO:0042351">
    <property type="term" value="P:'de novo' GDP-L-fucose biosynthetic process"/>
    <property type="evidence" value="ECO:0007669"/>
    <property type="project" value="UniProtKB-UniRule"/>
</dbReference>
<accession>A0A1D9GHL7</accession>
<feature type="domain" description="NAD-dependent epimerase/dehydratase" evidence="10">
    <location>
        <begin position="8"/>
        <end position="229"/>
    </location>
</feature>
<dbReference type="Pfam" id="PF01370">
    <property type="entry name" value="Epimerase"/>
    <property type="match status" value="1"/>
</dbReference>
<dbReference type="HAMAP" id="MF_00956">
    <property type="entry name" value="GDP_fucose_synth"/>
    <property type="match status" value="1"/>
</dbReference>
<evidence type="ECO:0000256" key="3">
    <source>
        <dbReference type="ARBA" id="ARBA00012371"/>
    </source>
</evidence>
<evidence type="ECO:0000256" key="8">
    <source>
        <dbReference type="ARBA" id="ARBA00051935"/>
    </source>
</evidence>
<evidence type="ECO:0000256" key="9">
    <source>
        <dbReference type="HAMAP-Rule" id="MF_00956"/>
    </source>
</evidence>
<feature type="binding site" evidence="9">
    <location>
        <position position="204"/>
    </location>
    <ligand>
        <name>substrate</name>
    </ligand>
</feature>
<gene>
    <name evidence="9" type="primary">fcl</name>
    <name evidence="11" type="ORF">BKP64_02485</name>
</gene>
<evidence type="ECO:0000256" key="4">
    <source>
        <dbReference type="ARBA" id="ARBA00022857"/>
    </source>
</evidence>
<feature type="site" description="Important for catalytic activity" evidence="9">
    <location>
        <position position="111"/>
    </location>
</feature>
<comment type="function">
    <text evidence="9">Catalyzes the two-step NADP-dependent conversion of GDP-4-dehydro-6-deoxy-D-mannose to GDP-fucose, involving an epimerase and a reductase reaction.</text>
</comment>
<dbReference type="Gene3D" id="3.90.25.10">
    <property type="entry name" value="UDP-galactose 4-epimerase, domain 1"/>
    <property type="match status" value="1"/>
</dbReference>
<dbReference type="InterPro" id="IPR028614">
    <property type="entry name" value="GDP_fucose/colitose_synth"/>
</dbReference>
<feature type="binding site" evidence="9">
    <location>
        <begin position="107"/>
        <end position="110"/>
    </location>
    <ligand>
        <name>NADP(+)</name>
        <dbReference type="ChEBI" id="CHEBI:58349"/>
    </ligand>
</feature>
<keyword evidence="5 9" id="KW-0560">Oxidoreductase</keyword>
<name>A0A1D9GHL7_9GAMM</name>
<protein>
    <recommendedName>
        <fullName evidence="3 9">GDP-L-fucose synthase</fullName>
        <ecNumber evidence="3 9">1.1.1.271</ecNumber>
    </recommendedName>
    <alternativeName>
        <fullName evidence="9">GDP-4-keto-6-deoxy-D-mannose-3,5-epimerase-4-reductase</fullName>
    </alternativeName>
</protein>
<dbReference type="FunFam" id="3.40.50.720:FF:000101">
    <property type="entry name" value="GDP-L-fucose synthase"/>
    <property type="match status" value="1"/>
</dbReference>
<comment type="similarity">
    <text evidence="2 9">Belongs to the NAD(P)-dependent epimerase/dehydratase family. Fucose synthase subfamily.</text>
</comment>
<proteinExistence type="inferred from homology"/>
<organism evidence="11 12">
    <name type="scientific">Marinobacter salinus</name>
    <dbReference type="NCBI Taxonomy" id="1874317"/>
    <lineage>
        <taxon>Bacteria</taxon>
        <taxon>Pseudomonadati</taxon>
        <taxon>Pseudomonadota</taxon>
        <taxon>Gammaproteobacteria</taxon>
        <taxon>Pseudomonadales</taxon>
        <taxon>Marinobacteraceae</taxon>
        <taxon>Marinobacter</taxon>
    </lineage>
</organism>
<feature type="binding site" evidence="9">
    <location>
        <begin position="165"/>
        <end position="168"/>
    </location>
    <ligand>
        <name>NADP(+)</name>
        <dbReference type="ChEBI" id="CHEBI:58349"/>
    </ligand>
</feature>
<feature type="binding site" evidence="9">
    <location>
        <position position="211"/>
    </location>
    <ligand>
        <name>substrate</name>
    </ligand>
</feature>
<feature type="binding site" evidence="9">
    <location>
        <position position="280"/>
    </location>
    <ligand>
        <name>substrate</name>
    </ligand>
</feature>
<keyword evidence="12" id="KW-1185">Reference proteome</keyword>
<dbReference type="InterPro" id="IPR001509">
    <property type="entry name" value="Epimerase_deHydtase"/>
</dbReference>
<sequence>MNDSRRKVFVAGHKGMVGSAIVRRLESEGAYEIITRSRKELDLLDQEAVQAFMRSEQVDEVYLAAAKVGGIHANNTFPAEFIYENLIIECNLINAAHQAGVQKLLFLGSSCIYPKFAEQPMSEDALLTGVLEPTNEPYAIAKIAGIKLCESYNRQYGRDYRSVMPTNLYGPNDNFHPENSHVIPALIRRFHAAVNAGDSEVVIWGSGNPMREFLHVDDMAAASFHVMNLDTDSYQANTQPMLSHINVGTGVDCTIRELAETIARVTGYEGRLIFDSSKPDGTPRKLMDVSRLRALGWEASISLEDGLASAYEWFKSNADNVRA</sequence>
<dbReference type="Proteomes" id="UP000177445">
    <property type="component" value="Chromosome"/>
</dbReference>
<dbReference type="SUPFAM" id="SSF51735">
    <property type="entry name" value="NAD(P)-binding Rossmann-fold domains"/>
    <property type="match status" value="1"/>
</dbReference>
<keyword evidence="7 9" id="KW-0511">Multifunctional enzyme</keyword>
<feature type="site" description="Important for catalytic activity" evidence="9">
    <location>
        <position position="109"/>
    </location>
</feature>
<feature type="active site" description="Proton donor/acceptor" evidence="9">
    <location>
        <position position="138"/>
    </location>
</feature>
<reference evidence="11 12" key="1">
    <citation type="submission" date="2016-10" db="EMBL/GenBank/DDBJ databases">
        <title>Marinobacter salinus sp. nov., a moderately halophilic bacterium isolated from a tidal flat environment.</title>
        <authorList>
            <person name="Park S.-J."/>
        </authorList>
    </citation>
    <scope>NUCLEOTIDE SEQUENCE [LARGE SCALE GENOMIC DNA]</scope>
    <source>
        <strain evidence="11 12">Hb8</strain>
    </source>
</reference>
<dbReference type="STRING" id="1874317.BKP64_02485"/>
<dbReference type="KEGG" id="msq:BKP64_02485"/>
<evidence type="ECO:0000256" key="1">
    <source>
        <dbReference type="ARBA" id="ARBA00004883"/>
    </source>
</evidence>